<dbReference type="OrthoDB" id="5787185at2"/>
<dbReference type="InterPro" id="IPR027417">
    <property type="entry name" value="P-loop_NTPase"/>
</dbReference>
<name>A0A1Y1RVH7_9SPIO</name>
<evidence type="ECO:0000259" key="1">
    <source>
        <dbReference type="Pfam" id="PF01712"/>
    </source>
</evidence>
<dbReference type="InterPro" id="IPR031314">
    <property type="entry name" value="DNK_dom"/>
</dbReference>
<protein>
    <recommendedName>
        <fullName evidence="1">Deoxynucleoside kinase domain-containing protein</fullName>
    </recommendedName>
</protein>
<gene>
    <name evidence="2" type="ORF">B4O97_15885</name>
</gene>
<dbReference type="EMBL" id="MWQY01000021">
    <property type="protein sequence ID" value="ORC32638.1"/>
    <property type="molecule type" value="Genomic_DNA"/>
</dbReference>
<reference evidence="2 3" key="1">
    <citation type="submission" date="2017-03" db="EMBL/GenBank/DDBJ databases">
        <title>Draft Genome sequence of Marispirochaeta sp. strain JC444.</title>
        <authorList>
            <person name="Shivani Y."/>
            <person name="Subhash Y."/>
            <person name="Sasikala C."/>
            <person name="Ramana C."/>
        </authorList>
    </citation>
    <scope>NUCLEOTIDE SEQUENCE [LARGE SCALE GENOMIC DNA]</scope>
    <source>
        <strain evidence="2 3">JC444</strain>
    </source>
</reference>
<dbReference type="Gene3D" id="3.40.50.300">
    <property type="entry name" value="P-loop containing nucleotide triphosphate hydrolases"/>
    <property type="match status" value="1"/>
</dbReference>
<accession>A0A1Y1RVH7</accession>
<dbReference type="Pfam" id="PF01712">
    <property type="entry name" value="dNK"/>
    <property type="match status" value="1"/>
</dbReference>
<dbReference type="STRING" id="1963862.B4O97_15885"/>
<comment type="caution">
    <text evidence="2">The sequence shown here is derived from an EMBL/GenBank/DDBJ whole genome shotgun (WGS) entry which is preliminary data.</text>
</comment>
<dbReference type="RefSeq" id="WP_083052342.1">
    <property type="nucleotide sequence ID" value="NZ_MWQY01000021.1"/>
</dbReference>
<dbReference type="SUPFAM" id="SSF52540">
    <property type="entry name" value="P-loop containing nucleoside triphosphate hydrolases"/>
    <property type="match status" value="1"/>
</dbReference>
<evidence type="ECO:0000313" key="3">
    <source>
        <dbReference type="Proteomes" id="UP000192343"/>
    </source>
</evidence>
<proteinExistence type="predicted"/>
<feature type="domain" description="Deoxynucleoside kinase" evidence="1">
    <location>
        <begin position="149"/>
        <end position="255"/>
    </location>
</feature>
<dbReference type="AlphaFoldDB" id="A0A1Y1RVH7"/>
<organism evidence="2 3">
    <name type="scientific">Marispirochaeta aestuarii</name>
    <dbReference type="NCBI Taxonomy" id="1963862"/>
    <lineage>
        <taxon>Bacteria</taxon>
        <taxon>Pseudomonadati</taxon>
        <taxon>Spirochaetota</taxon>
        <taxon>Spirochaetia</taxon>
        <taxon>Spirochaetales</taxon>
        <taxon>Spirochaetaceae</taxon>
        <taxon>Marispirochaeta</taxon>
    </lineage>
</organism>
<evidence type="ECO:0000313" key="2">
    <source>
        <dbReference type="EMBL" id="ORC32638.1"/>
    </source>
</evidence>
<keyword evidence="3" id="KW-1185">Reference proteome</keyword>
<sequence length="259" mass="30472">MKFIDIIGLPGSGKSTIMKDILLHRMLRRSPIYSPNRALLLGMKRVNVDSKYHFLVKYFPRLLFENRIGVIFCKSNYFSHYLIRYLSIYGKSLSTYFELPEYEKISEKERKMALKYFLLGASRYSFLNESIGDDAIVLFDESLSQRSLSFFNQSHIEIPDNSIVNYLRKIPKPSMVVFVKTPPDECMRRMQKRNQGIPERIKQCSMLELLERLQQMEGQLESISQFYKKNGVKVLVLENDHSHKKLEMYKKIVESIISI</sequence>
<dbReference type="Proteomes" id="UP000192343">
    <property type="component" value="Unassembled WGS sequence"/>
</dbReference>